<dbReference type="STRING" id="7395.A0A1A9VKN1"/>
<evidence type="ECO:0008006" key="3">
    <source>
        <dbReference type="Google" id="ProtNLM"/>
    </source>
</evidence>
<dbReference type="GO" id="GO:0007165">
    <property type="term" value="P:signal transduction"/>
    <property type="evidence" value="ECO:0007669"/>
    <property type="project" value="TreeGrafter"/>
</dbReference>
<dbReference type="InterPro" id="IPR028082">
    <property type="entry name" value="Peripla_BP_I"/>
</dbReference>
<keyword evidence="2" id="KW-1185">Reference proteome</keyword>
<evidence type="ECO:0000313" key="2">
    <source>
        <dbReference type="Proteomes" id="UP000078200"/>
    </source>
</evidence>
<proteinExistence type="predicted"/>
<organism evidence="1 2">
    <name type="scientific">Glossina austeni</name>
    <name type="common">Savannah tsetse fly</name>
    <dbReference type="NCBI Taxonomy" id="7395"/>
    <lineage>
        <taxon>Eukaryota</taxon>
        <taxon>Metazoa</taxon>
        <taxon>Ecdysozoa</taxon>
        <taxon>Arthropoda</taxon>
        <taxon>Hexapoda</taxon>
        <taxon>Insecta</taxon>
        <taxon>Pterygota</taxon>
        <taxon>Neoptera</taxon>
        <taxon>Endopterygota</taxon>
        <taxon>Diptera</taxon>
        <taxon>Brachycera</taxon>
        <taxon>Muscomorpha</taxon>
        <taxon>Hippoboscoidea</taxon>
        <taxon>Glossinidae</taxon>
        <taxon>Glossina</taxon>
    </lineage>
</organism>
<dbReference type="VEuPathDB" id="VectorBase:GAUT039879"/>
<reference evidence="1" key="1">
    <citation type="submission" date="2020-05" db="UniProtKB">
        <authorList>
            <consortium name="EnsemblMetazoa"/>
        </authorList>
    </citation>
    <scope>IDENTIFICATION</scope>
    <source>
        <strain evidence="1">TTRI</strain>
    </source>
</reference>
<dbReference type="GO" id="GO:0017046">
    <property type="term" value="F:peptide hormone binding"/>
    <property type="evidence" value="ECO:0007669"/>
    <property type="project" value="TreeGrafter"/>
</dbReference>
<dbReference type="GO" id="GO:0038023">
    <property type="term" value="F:signaling receptor activity"/>
    <property type="evidence" value="ECO:0007669"/>
    <property type="project" value="TreeGrafter"/>
</dbReference>
<dbReference type="PANTHER" id="PTHR44755:SF8">
    <property type="entry name" value="RECEPTOR LIGAND BINDING REGION DOMAIN-CONTAINING PROTEIN"/>
    <property type="match status" value="1"/>
</dbReference>
<dbReference type="InterPro" id="IPR052612">
    <property type="entry name" value="ANP_Clearance_Receptor"/>
</dbReference>
<name>A0A1A9VKN1_GLOAU</name>
<evidence type="ECO:0000313" key="1">
    <source>
        <dbReference type="EnsemblMetazoa" id="GAUT039879-PA"/>
    </source>
</evidence>
<dbReference type="SUPFAM" id="SSF53822">
    <property type="entry name" value="Periplasmic binding protein-like I"/>
    <property type="match status" value="1"/>
</dbReference>
<sequence length="151" mass="16810">MHFKDDVIAFIGPACAFALEPVARLAAYWNSPIITGMGDQPPSEGELTVTSGILGRIHKWKNESTTLATGENFIIINSNDDEVISSRRKRETIEYDEIGNRVYNVGVLMASHLDSPFDLERCGPAVDLALDVINDEFLRPHNITLRKVQAR</sequence>
<dbReference type="Proteomes" id="UP000078200">
    <property type="component" value="Unassembled WGS sequence"/>
</dbReference>
<dbReference type="EnsemblMetazoa" id="GAUT039879-RA">
    <property type="protein sequence ID" value="GAUT039879-PA"/>
    <property type="gene ID" value="GAUT039879"/>
</dbReference>
<dbReference type="Gene3D" id="3.40.50.2300">
    <property type="match status" value="2"/>
</dbReference>
<protein>
    <recommendedName>
        <fullName evidence="3">Receptor ligand binding region domain-containing protein</fullName>
    </recommendedName>
</protein>
<dbReference type="PANTHER" id="PTHR44755">
    <property type="entry name" value="NATRIURETIC PEPTIDE RECEPTOR 3-RELATED"/>
    <property type="match status" value="1"/>
</dbReference>
<dbReference type="AlphaFoldDB" id="A0A1A9VKN1"/>
<accession>A0A1A9VKN1</accession>